<proteinExistence type="predicted"/>
<protein>
    <recommendedName>
        <fullName evidence="4">DUF2062 domain-containing protein</fullName>
    </recommendedName>
</protein>
<sequence length="88" mass="9982">MKLEKILIANTLAITTGFAWTICTLAVAFFPAFSFQFTQWLTHGLVLRQMGDVNVTFYGYFMVGIVLVAFAWITGYVFGLVWEVMSKK</sequence>
<dbReference type="AlphaFoldDB" id="A0A1F7IYC4"/>
<dbReference type="Proteomes" id="UP000177141">
    <property type="component" value="Unassembled WGS sequence"/>
</dbReference>
<evidence type="ECO:0000256" key="1">
    <source>
        <dbReference type="SAM" id="Phobius"/>
    </source>
</evidence>
<reference evidence="2 3" key="1">
    <citation type="journal article" date="2016" name="Nat. Commun.">
        <title>Thousands of microbial genomes shed light on interconnected biogeochemical processes in an aquifer system.</title>
        <authorList>
            <person name="Anantharaman K."/>
            <person name="Brown C.T."/>
            <person name="Hug L.A."/>
            <person name="Sharon I."/>
            <person name="Castelle C.J."/>
            <person name="Probst A.J."/>
            <person name="Thomas B.C."/>
            <person name="Singh A."/>
            <person name="Wilkins M.J."/>
            <person name="Karaoz U."/>
            <person name="Brodie E.L."/>
            <person name="Williams K.H."/>
            <person name="Hubbard S.S."/>
            <person name="Banfield J.F."/>
        </authorList>
    </citation>
    <scope>NUCLEOTIDE SEQUENCE [LARGE SCALE GENOMIC DNA]</scope>
</reference>
<dbReference type="InterPro" id="IPR044020">
    <property type="entry name" value="DUF5676"/>
</dbReference>
<evidence type="ECO:0000313" key="3">
    <source>
        <dbReference type="Proteomes" id="UP000177141"/>
    </source>
</evidence>
<keyword evidence="1" id="KW-0812">Transmembrane</keyword>
<dbReference type="Pfam" id="PF18926">
    <property type="entry name" value="DUF5676"/>
    <property type="match status" value="1"/>
</dbReference>
<evidence type="ECO:0008006" key="4">
    <source>
        <dbReference type="Google" id="ProtNLM"/>
    </source>
</evidence>
<dbReference type="EMBL" id="MGAL01000017">
    <property type="protein sequence ID" value="OGK48315.1"/>
    <property type="molecule type" value="Genomic_DNA"/>
</dbReference>
<accession>A0A1F7IYC4</accession>
<name>A0A1F7IYC4_9BACT</name>
<gene>
    <name evidence="2" type="ORF">A3A93_01595</name>
</gene>
<organism evidence="2 3">
    <name type="scientific">Candidatus Roizmanbacteria bacterium RIFCSPLOWO2_01_FULL_38_12</name>
    <dbReference type="NCBI Taxonomy" id="1802061"/>
    <lineage>
        <taxon>Bacteria</taxon>
        <taxon>Candidatus Roizmaniibacteriota</taxon>
    </lineage>
</organism>
<keyword evidence="1" id="KW-0472">Membrane</keyword>
<comment type="caution">
    <text evidence="2">The sequence shown here is derived from an EMBL/GenBank/DDBJ whole genome shotgun (WGS) entry which is preliminary data.</text>
</comment>
<feature type="transmembrane region" description="Helical" evidence="1">
    <location>
        <begin position="12"/>
        <end position="37"/>
    </location>
</feature>
<dbReference type="STRING" id="1802061.A3A93_01595"/>
<evidence type="ECO:0000313" key="2">
    <source>
        <dbReference type="EMBL" id="OGK48315.1"/>
    </source>
</evidence>
<keyword evidence="1" id="KW-1133">Transmembrane helix</keyword>
<feature type="transmembrane region" description="Helical" evidence="1">
    <location>
        <begin position="57"/>
        <end position="82"/>
    </location>
</feature>